<keyword evidence="4 8" id="KW-0769">Symport</keyword>
<evidence type="ECO:0000256" key="3">
    <source>
        <dbReference type="ARBA" id="ARBA00022692"/>
    </source>
</evidence>
<feature type="transmembrane region" description="Helical" evidence="8">
    <location>
        <begin position="148"/>
        <end position="168"/>
    </location>
</feature>
<dbReference type="PRINTS" id="PR00173">
    <property type="entry name" value="EDTRNSPORT"/>
</dbReference>
<dbReference type="PANTHER" id="PTHR11958:SF99">
    <property type="entry name" value="SODIUM-DEPENDENT EXCITATORY AMINO ACID TRANSPORTER GLT-6-RELATED"/>
    <property type="match status" value="1"/>
</dbReference>
<keyword evidence="10" id="KW-1185">Reference proteome</keyword>
<keyword evidence="6 8" id="KW-0472">Membrane</keyword>
<evidence type="ECO:0000256" key="5">
    <source>
        <dbReference type="ARBA" id="ARBA00022989"/>
    </source>
</evidence>
<feature type="transmembrane region" description="Helical" evidence="8">
    <location>
        <begin position="72"/>
        <end position="91"/>
    </location>
</feature>
<organism evidence="9 10">
    <name type="scientific">Clavelina lepadiformis</name>
    <name type="common">Light-bulb sea squirt</name>
    <name type="synonym">Ascidia lepadiformis</name>
    <dbReference type="NCBI Taxonomy" id="159417"/>
    <lineage>
        <taxon>Eukaryota</taxon>
        <taxon>Metazoa</taxon>
        <taxon>Chordata</taxon>
        <taxon>Tunicata</taxon>
        <taxon>Ascidiacea</taxon>
        <taxon>Aplousobranchia</taxon>
        <taxon>Clavelinidae</taxon>
        <taxon>Clavelina</taxon>
    </lineage>
</organism>
<evidence type="ECO:0000256" key="2">
    <source>
        <dbReference type="ARBA" id="ARBA00022448"/>
    </source>
</evidence>
<feature type="transmembrane region" description="Helical" evidence="8">
    <location>
        <begin position="254"/>
        <end position="271"/>
    </location>
</feature>
<name>A0ABP0GJA2_CLALP</name>
<evidence type="ECO:0000256" key="8">
    <source>
        <dbReference type="RuleBase" id="RU361216"/>
    </source>
</evidence>
<evidence type="ECO:0000313" key="9">
    <source>
        <dbReference type="EMBL" id="CAK8691826.1"/>
    </source>
</evidence>
<evidence type="ECO:0000313" key="10">
    <source>
        <dbReference type="Proteomes" id="UP001642483"/>
    </source>
</evidence>
<keyword evidence="3 8" id="KW-0812">Transmembrane</keyword>
<reference evidence="9 10" key="1">
    <citation type="submission" date="2024-02" db="EMBL/GenBank/DDBJ databases">
        <authorList>
            <person name="Daric V."/>
            <person name="Darras S."/>
        </authorList>
    </citation>
    <scope>NUCLEOTIDE SEQUENCE [LARGE SCALE GENOMIC DNA]</scope>
</reference>
<feature type="transmembrane region" description="Helical" evidence="8">
    <location>
        <begin position="111"/>
        <end position="136"/>
    </location>
</feature>
<dbReference type="Pfam" id="PF00375">
    <property type="entry name" value="SDF"/>
    <property type="match status" value="1"/>
</dbReference>
<keyword evidence="2 8" id="KW-0813">Transport</keyword>
<dbReference type="EMBL" id="CAWYQH010000125">
    <property type="protein sequence ID" value="CAK8691826.1"/>
    <property type="molecule type" value="Genomic_DNA"/>
</dbReference>
<dbReference type="PANTHER" id="PTHR11958">
    <property type="entry name" value="SODIUM/DICARBOXYLATE SYMPORTER-RELATED"/>
    <property type="match status" value="1"/>
</dbReference>
<dbReference type="InterPro" id="IPR018107">
    <property type="entry name" value="Na-dicarboxylate_symporter_CS"/>
</dbReference>
<protein>
    <recommendedName>
        <fullName evidence="8">Amino acid transporter</fullName>
    </recommendedName>
</protein>
<proteinExistence type="inferred from homology"/>
<comment type="subcellular location">
    <subcellularLocation>
        <location evidence="1 8">Membrane</location>
        <topology evidence="1 8">Multi-pass membrane protein</topology>
    </subcellularLocation>
</comment>
<dbReference type="PROSITE" id="PS00713">
    <property type="entry name" value="NA_DICARBOXYL_SYMP_1"/>
    <property type="match status" value="1"/>
</dbReference>
<keyword evidence="5 8" id="KW-1133">Transmembrane helix</keyword>
<dbReference type="InterPro" id="IPR036458">
    <property type="entry name" value="Na:dicarbo_symporter_sf"/>
</dbReference>
<evidence type="ECO:0000256" key="7">
    <source>
        <dbReference type="ARBA" id="ARBA00023180"/>
    </source>
</evidence>
<keyword evidence="7" id="KW-0325">Glycoprotein</keyword>
<gene>
    <name evidence="9" type="ORF">CVLEPA_LOCUS24580</name>
</gene>
<comment type="caution">
    <text evidence="9">The sequence shown here is derived from an EMBL/GenBank/DDBJ whole genome shotgun (WGS) entry which is preliminary data.</text>
</comment>
<dbReference type="InterPro" id="IPR050746">
    <property type="entry name" value="DAACS"/>
</dbReference>
<evidence type="ECO:0000256" key="6">
    <source>
        <dbReference type="ARBA" id="ARBA00023136"/>
    </source>
</evidence>
<feature type="transmembrane region" description="Helical" evidence="8">
    <location>
        <begin position="292"/>
        <end position="313"/>
    </location>
</feature>
<evidence type="ECO:0000256" key="4">
    <source>
        <dbReference type="ARBA" id="ARBA00022847"/>
    </source>
</evidence>
<dbReference type="InterPro" id="IPR001991">
    <property type="entry name" value="Na-dicarboxylate_symporter"/>
</dbReference>
<sequence length="546" mass="59300">MFIDVRTSDITCSYSSEIPTATKFLTSSSTTLGSPMPRSKMESKAEKMTSKSRCNMNRILPCDCRRLRSEELLIILTVAGVLIGVLLGVFLRPTCPSDDVIILITFPGEILMRMLKMLIIPTIITSVITGLSGVNLKRGGKMAGHATVYYLTTTTLAVIIGMVLVSVIHPGRSYFDLRSADDVEIAPSLDSFLDLLRNIFPDNIIGACTAMVQTRTRKIASPVNSTSYPVRHNSSFLENVTLVKTLEVVPNTNVLGLLVFSMSFAVTLSSIGRQGKPVKEFFYILNKIFMKMIRVVIWYSPIGIGSLIAGNVLRMETTFGFIETIGWYMGTVLIGLLIHCVIVLPAIFYIITRNNPFRIYKGVFQAWLTALGTASSAATLPVTMMCAERNLNIDKRVTRFVLPLGATMNMDGTALLEAVAAVTIAQMCQIDLNTGQLVTISVTATLASTGAAAIPGAGLMAVLLILSAAGIPSEGIAVLWSVDWILDRLRTSVNILGDCIGAAIVDHLYKSRTKKIQKHTEIVSLKGNSSHLSYSDDIEAVAAEQN</sequence>
<evidence type="ECO:0000256" key="1">
    <source>
        <dbReference type="ARBA" id="ARBA00004141"/>
    </source>
</evidence>
<accession>A0ABP0GJA2</accession>
<dbReference type="Gene3D" id="1.10.3860.10">
    <property type="entry name" value="Sodium:dicarboxylate symporter"/>
    <property type="match status" value="1"/>
</dbReference>
<comment type="similarity">
    <text evidence="8">Belongs to the dicarboxylate/amino acid:cation symporter (DAACS) (TC 2.A.23) family.</text>
</comment>
<feature type="transmembrane region" description="Helical" evidence="8">
    <location>
        <begin position="325"/>
        <end position="351"/>
    </location>
</feature>
<feature type="transmembrane region" description="Helical" evidence="8">
    <location>
        <begin position="451"/>
        <end position="471"/>
    </location>
</feature>
<dbReference type="SUPFAM" id="SSF118215">
    <property type="entry name" value="Proton glutamate symport protein"/>
    <property type="match status" value="1"/>
</dbReference>
<dbReference type="Proteomes" id="UP001642483">
    <property type="component" value="Unassembled WGS sequence"/>
</dbReference>